<dbReference type="InterPro" id="IPR013105">
    <property type="entry name" value="TPR_2"/>
</dbReference>
<comment type="caution">
    <text evidence="4">The sequence shown here is derived from an EMBL/GenBank/DDBJ whole genome shotgun (WGS) entry which is preliminary data.</text>
</comment>
<evidence type="ECO:0000313" key="4">
    <source>
        <dbReference type="EMBL" id="KUG29863.1"/>
    </source>
</evidence>
<dbReference type="Pfam" id="PF13202">
    <property type="entry name" value="EF-hand_5"/>
    <property type="match status" value="1"/>
</dbReference>
<evidence type="ECO:0000256" key="1">
    <source>
        <dbReference type="ARBA" id="ARBA00022737"/>
    </source>
</evidence>
<organism evidence="4">
    <name type="scientific">hydrocarbon metagenome</name>
    <dbReference type="NCBI Taxonomy" id="938273"/>
    <lineage>
        <taxon>unclassified sequences</taxon>
        <taxon>metagenomes</taxon>
        <taxon>ecological metagenomes</taxon>
    </lineage>
</organism>
<sequence length="186" mass="19712">MKKAIAGFAVVFVLAVAASGHAWQKPPFGNVDQNKDGGIVFEEMVIFNPKLTVEVFAIIDLNKDGKVDAAEYVVMGTAGGGKAGGKGKWWKCSDAVGMGLYAKGSDALYAGKNQEAVALLSEAIAKGNLCVDYLSHAYYNRGIAYMRLGDEANARKSLEKSRALNINDVVPPNDFGLSGTPRHGGK</sequence>
<dbReference type="Pfam" id="PF07719">
    <property type="entry name" value="TPR_2"/>
    <property type="match status" value="1"/>
</dbReference>
<dbReference type="SMART" id="SM00028">
    <property type="entry name" value="TPR"/>
    <property type="match status" value="1"/>
</dbReference>
<keyword evidence="1" id="KW-0677">Repeat</keyword>
<dbReference type="PROSITE" id="PS00018">
    <property type="entry name" value="EF_HAND_1"/>
    <property type="match status" value="1"/>
</dbReference>
<dbReference type="GO" id="GO:0005509">
    <property type="term" value="F:calcium ion binding"/>
    <property type="evidence" value="ECO:0007669"/>
    <property type="project" value="InterPro"/>
</dbReference>
<accession>A0A0W8G9S7</accession>
<evidence type="ECO:0000259" key="3">
    <source>
        <dbReference type="PROSITE" id="PS50222"/>
    </source>
</evidence>
<gene>
    <name evidence="4" type="ORF">ASZ90_000259</name>
</gene>
<dbReference type="PROSITE" id="PS50005">
    <property type="entry name" value="TPR"/>
    <property type="match status" value="1"/>
</dbReference>
<dbReference type="InterPro" id="IPR011990">
    <property type="entry name" value="TPR-like_helical_dom_sf"/>
</dbReference>
<keyword evidence="2" id="KW-0802">TPR repeat</keyword>
<dbReference type="InterPro" id="IPR019734">
    <property type="entry name" value="TPR_rpt"/>
</dbReference>
<dbReference type="Gene3D" id="1.10.238.10">
    <property type="entry name" value="EF-hand"/>
    <property type="match status" value="1"/>
</dbReference>
<dbReference type="SUPFAM" id="SSF47473">
    <property type="entry name" value="EF-hand"/>
    <property type="match status" value="1"/>
</dbReference>
<dbReference type="InterPro" id="IPR018247">
    <property type="entry name" value="EF_Hand_1_Ca_BS"/>
</dbReference>
<feature type="domain" description="EF-hand" evidence="3">
    <location>
        <begin position="47"/>
        <end position="82"/>
    </location>
</feature>
<dbReference type="InterPro" id="IPR002048">
    <property type="entry name" value="EF_hand_dom"/>
</dbReference>
<dbReference type="InterPro" id="IPR011992">
    <property type="entry name" value="EF-hand-dom_pair"/>
</dbReference>
<dbReference type="PROSITE" id="PS50222">
    <property type="entry name" value="EF_HAND_2"/>
    <property type="match status" value="1"/>
</dbReference>
<dbReference type="Gene3D" id="1.25.40.10">
    <property type="entry name" value="Tetratricopeptide repeat domain"/>
    <property type="match status" value="1"/>
</dbReference>
<dbReference type="AlphaFoldDB" id="A0A0W8G9S7"/>
<protein>
    <recommendedName>
        <fullName evidence="3">EF-hand domain-containing protein</fullName>
    </recommendedName>
</protein>
<dbReference type="SUPFAM" id="SSF48452">
    <property type="entry name" value="TPR-like"/>
    <property type="match status" value="1"/>
</dbReference>
<reference evidence="4" key="1">
    <citation type="journal article" date="2015" name="Proc. Natl. Acad. Sci. U.S.A.">
        <title>Networks of energetic and metabolic interactions define dynamics in microbial communities.</title>
        <authorList>
            <person name="Embree M."/>
            <person name="Liu J.K."/>
            <person name="Al-Bassam M.M."/>
            <person name="Zengler K."/>
        </authorList>
    </citation>
    <scope>NUCLEOTIDE SEQUENCE</scope>
</reference>
<name>A0A0W8G9S7_9ZZZZ</name>
<dbReference type="EMBL" id="LNQE01000028">
    <property type="protein sequence ID" value="KUG29863.1"/>
    <property type="molecule type" value="Genomic_DNA"/>
</dbReference>
<evidence type="ECO:0000256" key="2">
    <source>
        <dbReference type="ARBA" id="ARBA00022803"/>
    </source>
</evidence>
<proteinExistence type="predicted"/>